<feature type="site" description="Histone H3K4me3 binding" evidence="11">
    <location>
        <position position="302"/>
    </location>
</feature>
<dbReference type="RefSeq" id="XP_052944690.1">
    <property type="nucleotide sequence ID" value="XM_053087472.1"/>
</dbReference>
<dbReference type="GeneID" id="77726677"/>
<feature type="site" description="Histone H3K4me3 binding" evidence="11">
    <location>
        <position position="291"/>
    </location>
</feature>
<evidence type="ECO:0000256" key="2">
    <source>
        <dbReference type="ARBA" id="ARBA00010210"/>
    </source>
</evidence>
<accession>A0AA38H6G8</accession>
<evidence type="ECO:0000256" key="11">
    <source>
        <dbReference type="PIRSR" id="PIRSR628651-50"/>
    </source>
</evidence>
<keyword evidence="18" id="KW-1185">Reference proteome</keyword>
<feature type="compositionally biased region" description="Pro residues" evidence="15">
    <location>
        <begin position="85"/>
        <end position="96"/>
    </location>
</feature>
<dbReference type="GO" id="GO:0008270">
    <property type="term" value="F:zinc ion binding"/>
    <property type="evidence" value="ECO:0007669"/>
    <property type="project" value="UniProtKB-KW"/>
</dbReference>
<evidence type="ECO:0000256" key="7">
    <source>
        <dbReference type="ARBA" id="ARBA00022853"/>
    </source>
</evidence>
<feature type="region of interest" description="Disordered" evidence="15">
    <location>
        <begin position="183"/>
        <end position="285"/>
    </location>
</feature>
<comment type="similarity">
    <text evidence="2 14">Belongs to the ING family.</text>
</comment>
<feature type="binding site" evidence="12">
    <location>
        <position position="305"/>
    </location>
    <ligand>
        <name>Zn(2+)</name>
        <dbReference type="ChEBI" id="CHEBI:29105"/>
        <label>2</label>
    </ligand>
</feature>
<sequence>MQTLHVKDNFNAEEAAHAAAEFVSSLDNLPGEVAFLLEEIKEKDLRINQLLSRINTRHFGLTKHARSSIKDKDKDSASATGSSTPPFPLPLPPGTPLPTAHLSSKDAQALTKIASEFAKVQALQDEKIALAERMERITGRAKERGRAEWLKVGGMDLEEVEKLREGEESRGREEIAGGMVLLPSMGLGTGERPKKRKPHALPMAPTFHPPGHTIHPPPQHTAMLPPPAPHRGPGRRRNDRHQSSTSRFSEPDQPNAGASDADADGEDYDPDQDAEGEGEVDGDVGDDPRLYCICNQKSYGEMIGCDADDCAIEWYHVRCVGVTGALPEHWFCPSCVMRLGLTSSSGGRKEKKGRKAR</sequence>
<evidence type="ECO:0000256" key="15">
    <source>
        <dbReference type="SAM" id="MobiDB-lite"/>
    </source>
</evidence>
<dbReference type="InterPro" id="IPR011011">
    <property type="entry name" value="Znf_FYVE_PHD"/>
</dbReference>
<dbReference type="Gene3D" id="6.10.140.1740">
    <property type="match status" value="1"/>
</dbReference>
<feature type="binding site" evidence="12">
    <location>
        <position position="316"/>
    </location>
    <ligand>
        <name>Zn(2+)</name>
        <dbReference type="ChEBI" id="CHEBI:29105"/>
        <label>1</label>
    </ligand>
</feature>
<evidence type="ECO:0000256" key="4">
    <source>
        <dbReference type="ARBA" id="ARBA00022723"/>
    </source>
</evidence>
<dbReference type="Pfam" id="PF12998">
    <property type="entry name" value="ING"/>
    <property type="match status" value="2"/>
</dbReference>
<dbReference type="GO" id="GO:0006325">
    <property type="term" value="P:chromatin organization"/>
    <property type="evidence" value="ECO:0007669"/>
    <property type="project" value="UniProtKB-KW"/>
</dbReference>
<feature type="binding site" evidence="12">
    <location>
        <position position="294"/>
    </location>
    <ligand>
        <name>Zn(2+)</name>
        <dbReference type="ChEBI" id="CHEBI:29105"/>
        <label>1</label>
    </ligand>
</feature>
<evidence type="ECO:0000313" key="18">
    <source>
        <dbReference type="Proteomes" id="UP001164286"/>
    </source>
</evidence>
<feature type="compositionally biased region" description="Acidic residues" evidence="15">
    <location>
        <begin position="261"/>
        <end position="285"/>
    </location>
</feature>
<dbReference type="PANTHER" id="PTHR10333">
    <property type="entry name" value="INHIBITOR OF GROWTH PROTEIN"/>
    <property type="match status" value="1"/>
</dbReference>
<keyword evidence="5 13" id="KW-0863">Zinc-finger</keyword>
<evidence type="ECO:0000256" key="1">
    <source>
        <dbReference type="ARBA" id="ARBA00004123"/>
    </source>
</evidence>
<feature type="binding site" evidence="12">
    <location>
        <position position="310"/>
    </location>
    <ligand>
        <name>Zn(2+)</name>
        <dbReference type="ChEBI" id="CHEBI:29105"/>
        <label>2</label>
    </ligand>
</feature>
<feature type="binding site" evidence="12">
    <location>
        <position position="292"/>
    </location>
    <ligand>
        <name>Zn(2+)</name>
        <dbReference type="ChEBI" id="CHEBI:29105"/>
        <label>1</label>
    </ligand>
</feature>
<feature type="binding site" evidence="12">
    <location>
        <position position="319"/>
    </location>
    <ligand>
        <name>Zn(2+)</name>
        <dbReference type="ChEBI" id="CHEBI:29105"/>
        <label>1</label>
    </ligand>
</feature>
<proteinExistence type="inferred from homology"/>
<dbReference type="PROSITE" id="PS50016">
    <property type="entry name" value="ZF_PHD_2"/>
    <property type="match status" value="1"/>
</dbReference>
<feature type="binding site" evidence="12">
    <location>
        <position position="335"/>
    </location>
    <ligand>
        <name>Zn(2+)</name>
        <dbReference type="ChEBI" id="CHEBI:29105"/>
        <label>2</label>
    </ligand>
</feature>
<evidence type="ECO:0000256" key="9">
    <source>
        <dbReference type="ARBA" id="ARBA00023163"/>
    </source>
</evidence>
<evidence type="ECO:0000256" key="12">
    <source>
        <dbReference type="PIRSR" id="PIRSR628651-51"/>
    </source>
</evidence>
<name>A0AA38H6G8_9TREE</name>
<keyword evidence="4 12" id="KW-0479">Metal-binding</keyword>
<gene>
    <name evidence="17" type="ORF">MKK02DRAFT_28037</name>
</gene>
<dbReference type="InterPro" id="IPR019787">
    <property type="entry name" value="Znf_PHD-finger"/>
</dbReference>
<comment type="caution">
    <text evidence="17">The sequence shown here is derived from an EMBL/GenBank/DDBJ whole genome shotgun (WGS) entry which is preliminary data.</text>
</comment>
<dbReference type="PROSITE" id="PS01359">
    <property type="entry name" value="ZF_PHD_1"/>
    <property type="match status" value="1"/>
</dbReference>
<organism evidence="17 18">
    <name type="scientific">Dioszegia hungarica</name>
    <dbReference type="NCBI Taxonomy" id="4972"/>
    <lineage>
        <taxon>Eukaryota</taxon>
        <taxon>Fungi</taxon>
        <taxon>Dikarya</taxon>
        <taxon>Basidiomycota</taxon>
        <taxon>Agaricomycotina</taxon>
        <taxon>Tremellomycetes</taxon>
        <taxon>Tremellales</taxon>
        <taxon>Bulleribasidiaceae</taxon>
        <taxon>Dioszegia</taxon>
    </lineage>
</organism>
<keyword evidence="8" id="KW-0805">Transcription regulation</keyword>
<evidence type="ECO:0000256" key="10">
    <source>
        <dbReference type="ARBA" id="ARBA00023242"/>
    </source>
</evidence>
<dbReference type="SMART" id="SM00249">
    <property type="entry name" value="PHD"/>
    <property type="match status" value="1"/>
</dbReference>
<comment type="function">
    <text evidence="14">Component of an histone acetyltransferase complex.</text>
</comment>
<dbReference type="CDD" id="cd16858">
    <property type="entry name" value="ING_ING3_Yng2p"/>
    <property type="match status" value="1"/>
</dbReference>
<evidence type="ECO:0000259" key="16">
    <source>
        <dbReference type="PROSITE" id="PS50016"/>
    </source>
</evidence>
<comment type="subcellular location">
    <subcellularLocation>
        <location evidence="1 14">Nucleus</location>
    </subcellularLocation>
</comment>
<dbReference type="InterPro" id="IPR013083">
    <property type="entry name" value="Znf_RING/FYVE/PHD"/>
</dbReference>
<evidence type="ECO:0000256" key="14">
    <source>
        <dbReference type="RuleBase" id="RU361213"/>
    </source>
</evidence>
<evidence type="ECO:0000256" key="3">
    <source>
        <dbReference type="ARBA" id="ARBA00022604"/>
    </source>
</evidence>
<feature type="binding site" evidence="12">
    <location>
        <position position="332"/>
    </location>
    <ligand>
        <name>Zn(2+)</name>
        <dbReference type="ChEBI" id="CHEBI:29105"/>
        <label>2</label>
    </ligand>
</feature>
<feature type="compositionally biased region" description="Pro residues" evidence="15">
    <location>
        <begin position="215"/>
        <end position="230"/>
    </location>
</feature>
<keyword evidence="10 14" id="KW-0539">Nucleus</keyword>
<evidence type="ECO:0000256" key="6">
    <source>
        <dbReference type="ARBA" id="ARBA00022833"/>
    </source>
</evidence>
<dbReference type="InterPro" id="IPR001965">
    <property type="entry name" value="Znf_PHD"/>
</dbReference>
<dbReference type="AlphaFoldDB" id="A0AA38H6G8"/>
<dbReference type="GO" id="GO:0000785">
    <property type="term" value="C:chromatin"/>
    <property type="evidence" value="ECO:0007669"/>
    <property type="project" value="UniProtKB-ARBA"/>
</dbReference>
<dbReference type="InterPro" id="IPR028651">
    <property type="entry name" value="ING_fam"/>
</dbReference>
<keyword evidence="9" id="KW-0804">Transcription</keyword>
<evidence type="ECO:0000256" key="5">
    <source>
        <dbReference type="ARBA" id="ARBA00022771"/>
    </source>
</evidence>
<dbReference type="GO" id="GO:0005634">
    <property type="term" value="C:nucleus"/>
    <property type="evidence" value="ECO:0007669"/>
    <property type="project" value="UniProtKB-SubCell"/>
</dbReference>
<dbReference type="InterPro" id="IPR024610">
    <property type="entry name" value="ING_N_histone-binding"/>
</dbReference>
<dbReference type="EMBL" id="JAKWFO010000006">
    <property type="protein sequence ID" value="KAI9634913.1"/>
    <property type="molecule type" value="Genomic_DNA"/>
</dbReference>
<comment type="domain">
    <text evidence="14">The PHD-type zinc finger mediates the binding to H3K4me3.</text>
</comment>
<dbReference type="SMART" id="SM01408">
    <property type="entry name" value="ING"/>
    <property type="match status" value="1"/>
</dbReference>
<comment type="subunit">
    <text evidence="14">Component of an histone acetyltransferase complex. Interacts with H3K4me3 and to a lesser extent with H3K4me2.</text>
</comment>
<keyword evidence="7 14" id="KW-0156">Chromatin regulator</keyword>
<dbReference type="PANTHER" id="PTHR10333:SF103">
    <property type="entry name" value="INHIBITOR OF GROWTH PROTEIN 3"/>
    <property type="match status" value="1"/>
</dbReference>
<feature type="site" description="Histone H3K4me3 binding" evidence="11">
    <location>
        <position position="314"/>
    </location>
</feature>
<feature type="domain" description="PHD-type" evidence="16">
    <location>
        <begin position="289"/>
        <end position="338"/>
    </location>
</feature>
<feature type="site" description="Histone H3K4me3 binding" evidence="11">
    <location>
        <position position="306"/>
    </location>
</feature>
<keyword evidence="6 12" id="KW-0862">Zinc</keyword>
<dbReference type="InterPro" id="IPR019786">
    <property type="entry name" value="Zinc_finger_PHD-type_CS"/>
</dbReference>
<keyword evidence="3" id="KW-0341">Growth regulation</keyword>
<dbReference type="Gene3D" id="3.30.40.10">
    <property type="entry name" value="Zinc/RING finger domain, C3HC4 (zinc finger)"/>
    <property type="match status" value="1"/>
</dbReference>
<evidence type="ECO:0000256" key="8">
    <source>
        <dbReference type="ARBA" id="ARBA00023015"/>
    </source>
</evidence>
<dbReference type="Proteomes" id="UP001164286">
    <property type="component" value="Unassembled WGS sequence"/>
</dbReference>
<feature type="region of interest" description="Disordered" evidence="15">
    <location>
        <begin position="63"/>
        <end position="103"/>
    </location>
</feature>
<reference evidence="17" key="1">
    <citation type="journal article" date="2022" name="G3 (Bethesda)">
        <title>High quality genome of the basidiomycete yeast Dioszegia hungarica PDD-24b-2 isolated from cloud water.</title>
        <authorList>
            <person name="Jarrige D."/>
            <person name="Haridas S."/>
            <person name="Bleykasten-Grosshans C."/>
            <person name="Joly M."/>
            <person name="Nadalig T."/>
            <person name="Sancelme M."/>
            <person name="Vuilleumier S."/>
            <person name="Grigoriev I.V."/>
            <person name="Amato P."/>
            <person name="Bringel F."/>
        </authorList>
    </citation>
    <scope>NUCLEOTIDE SEQUENCE</scope>
    <source>
        <strain evidence="17">PDD-24b-2</strain>
    </source>
</reference>
<evidence type="ECO:0000256" key="13">
    <source>
        <dbReference type="PROSITE-ProRule" id="PRU00146"/>
    </source>
</evidence>
<evidence type="ECO:0000313" key="17">
    <source>
        <dbReference type="EMBL" id="KAI9634913.1"/>
    </source>
</evidence>
<dbReference type="SUPFAM" id="SSF57903">
    <property type="entry name" value="FYVE/PHD zinc finger"/>
    <property type="match status" value="1"/>
</dbReference>
<protein>
    <recommendedName>
        <fullName evidence="14">Chromatin modification-related protein</fullName>
    </recommendedName>
</protein>